<proteinExistence type="predicted"/>
<evidence type="ECO:0000313" key="1">
    <source>
        <dbReference type="WBParaSite" id="maker-PairedContig_3849-snap-gene-0.5-mRNA-1"/>
    </source>
</evidence>
<protein>
    <submittedName>
        <fullName evidence="1">Uncharacterized protein</fullName>
    </submittedName>
</protein>
<dbReference type="AlphaFoldDB" id="A0A1I8EPI7"/>
<dbReference type="WBParaSite" id="maker-PairedContig_3849-snap-gene-0.5-mRNA-1">
    <property type="protein sequence ID" value="maker-PairedContig_3849-snap-gene-0.5-mRNA-1"/>
    <property type="gene ID" value="maker-PairedContig_3849-snap-gene-0.5"/>
</dbReference>
<name>A0A1I8EPI7_WUCBA</name>
<sequence>MLKIFFQVGIINVNGRINRMTVTHSTDIIILNGTYLISFRNGRKYRQMKLPIAGKSLSTFEDESGSERIIALGRSNDALFVFADDLKPFEEIYYKNDAKEACNFAIWHQKYYYVSCQSAILQLSKVNLFKFLKINLILMNVT</sequence>
<accession>A0A1I8EPI7</accession>
<organism evidence="1">
    <name type="scientific">Wuchereria bancrofti</name>
    <dbReference type="NCBI Taxonomy" id="6293"/>
    <lineage>
        <taxon>Eukaryota</taxon>
        <taxon>Metazoa</taxon>
        <taxon>Ecdysozoa</taxon>
        <taxon>Nematoda</taxon>
        <taxon>Chromadorea</taxon>
        <taxon>Rhabditida</taxon>
        <taxon>Spirurina</taxon>
        <taxon>Spiruromorpha</taxon>
        <taxon>Filarioidea</taxon>
        <taxon>Onchocercidae</taxon>
        <taxon>Wuchereria</taxon>
    </lineage>
</organism>
<reference evidence="1" key="1">
    <citation type="submission" date="2016-11" db="UniProtKB">
        <authorList>
            <consortium name="WormBaseParasite"/>
        </authorList>
    </citation>
    <scope>IDENTIFICATION</scope>
    <source>
        <strain evidence="1">pt0022</strain>
    </source>
</reference>